<feature type="compositionally biased region" description="Polar residues" evidence="2">
    <location>
        <begin position="81"/>
        <end position="92"/>
    </location>
</feature>
<evidence type="ECO:0000313" key="4">
    <source>
        <dbReference type="Proteomes" id="UP000887458"/>
    </source>
</evidence>
<reference evidence="3 4" key="1">
    <citation type="journal article" date="2018" name="J. Allergy Clin. Immunol.">
        <title>High-quality assembly of Dermatophagoides pteronyssinus genome and transcriptome reveals a wide range of novel allergens.</title>
        <authorList>
            <person name="Liu X.Y."/>
            <person name="Yang K.Y."/>
            <person name="Wang M.Q."/>
            <person name="Kwok J.S."/>
            <person name="Zeng X."/>
            <person name="Yang Z."/>
            <person name="Xiao X.J."/>
            <person name="Lau C.P."/>
            <person name="Li Y."/>
            <person name="Huang Z.M."/>
            <person name="Ba J.G."/>
            <person name="Yim A.K."/>
            <person name="Ouyang C.Y."/>
            <person name="Ngai S.M."/>
            <person name="Chan T.F."/>
            <person name="Leung E.L."/>
            <person name="Liu L."/>
            <person name="Liu Z.G."/>
            <person name="Tsui S.K."/>
        </authorList>
    </citation>
    <scope>NUCLEOTIDE SEQUENCE [LARGE SCALE GENOMIC DNA]</scope>
    <source>
        <strain evidence="3">Derp</strain>
    </source>
</reference>
<organism evidence="3 4">
    <name type="scientific">Dermatophagoides pteronyssinus</name>
    <name type="common">European house dust mite</name>
    <dbReference type="NCBI Taxonomy" id="6956"/>
    <lineage>
        <taxon>Eukaryota</taxon>
        <taxon>Metazoa</taxon>
        <taxon>Ecdysozoa</taxon>
        <taxon>Arthropoda</taxon>
        <taxon>Chelicerata</taxon>
        <taxon>Arachnida</taxon>
        <taxon>Acari</taxon>
        <taxon>Acariformes</taxon>
        <taxon>Sarcoptiformes</taxon>
        <taxon>Astigmata</taxon>
        <taxon>Psoroptidia</taxon>
        <taxon>Analgoidea</taxon>
        <taxon>Pyroglyphidae</taxon>
        <taxon>Dermatophagoidinae</taxon>
        <taxon>Dermatophagoides</taxon>
    </lineage>
</organism>
<keyword evidence="1" id="KW-0175">Coiled coil</keyword>
<evidence type="ECO:0000256" key="1">
    <source>
        <dbReference type="SAM" id="Coils"/>
    </source>
</evidence>
<proteinExistence type="predicted"/>
<gene>
    <name evidence="3" type="ORF">DERP_003247</name>
</gene>
<keyword evidence="4" id="KW-1185">Reference proteome</keyword>
<sequence>MNTDYRRNHKLSRTFGQVIDINRIDRHSINNDSIKQTNLKQSIVINNNNDKNNDANDIGKIRILNQNNDQENEQHVKIKKSSNVNQKRKSSAITETSITDNVDNADNDDNVDDKSETILKSKMIKWMTMPTQEFENNDKDRYHYHMIQLRTTYQTLMEMDKKCKQLQTKIKDIRNENKQLEIIKDEIDEIYGNILLDE</sequence>
<evidence type="ECO:0000256" key="2">
    <source>
        <dbReference type="SAM" id="MobiDB-lite"/>
    </source>
</evidence>
<dbReference type="EMBL" id="NJHN03000036">
    <property type="protein sequence ID" value="KAH9422570.1"/>
    <property type="molecule type" value="Genomic_DNA"/>
</dbReference>
<feature type="region of interest" description="Disordered" evidence="2">
    <location>
        <begin position="68"/>
        <end position="92"/>
    </location>
</feature>
<protein>
    <submittedName>
        <fullName evidence="3">Uncharacterized protein</fullName>
    </submittedName>
</protein>
<name>A0ABQ8JIY5_DERPT</name>
<accession>A0ABQ8JIY5</accession>
<evidence type="ECO:0000313" key="3">
    <source>
        <dbReference type="EMBL" id="KAH9422570.1"/>
    </source>
</evidence>
<reference evidence="3 4" key="2">
    <citation type="journal article" date="2022" name="Mol. Biol. Evol.">
        <title>Comparative Genomics Reveals Insights into the Divergent Evolution of Astigmatic Mites and Household Pest Adaptations.</title>
        <authorList>
            <person name="Xiong Q."/>
            <person name="Wan A.T."/>
            <person name="Liu X."/>
            <person name="Fung C.S."/>
            <person name="Xiao X."/>
            <person name="Malainual N."/>
            <person name="Hou J."/>
            <person name="Wang L."/>
            <person name="Wang M."/>
            <person name="Yang K.Y."/>
            <person name="Cui Y."/>
            <person name="Leung E.L."/>
            <person name="Nong W."/>
            <person name="Shin S.K."/>
            <person name="Au S.W."/>
            <person name="Jeong K.Y."/>
            <person name="Chew F.T."/>
            <person name="Hui J.H."/>
            <person name="Leung T.F."/>
            <person name="Tungtrongchitr A."/>
            <person name="Zhong N."/>
            <person name="Liu Z."/>
            <person name="Tsui S.K."/>
        </authorList>
    </citation>
    <scope>NUCLEOTIDE SEQUENCE [LARGE SCALE GENOMIC DNA]</scope>
    <source>
        <strain evidence="3">Derp</strain>
    </source>
</reference>
<feature type="coiled-coil region" evidence="1">
    <location>
        <begin position="156"/>
        <end position="193"/>
    </location>
</feature>
<comment type="caution">
    <text evidence="3">The sequence shown here is derived from an EMBL/GenBank/DDBJ whole genome shotgun (WGS) entry which is preliminary data.</text>
</comment>
<dbReference type="Proteomes" id="UP000887458">
    <property type="component" value="Unassembled WGS sequence"/>
</dbReference>